<comment type="caution">
    <text evidence="1">The sequence shown here is derived from an EMBL/GenBank/DDBJ whole genome shotgun (WGS) entry which is preliminary data.</text>
</comment>
<keyword evidence="2" id="KW-1185">Reference proteome</keyword>
<evidence type="ECO:0000313" key="2">
    <source>
        <dbReference type="Proteomes" id="UP001516464"/>
    </source>
</evidence>
<name>A0ABQ7HY77_9MICR</name>
<organism evidence="1 2">
    <name type="scientific">Astathelohania contejeani</name>
    <dbReference type="NCBI Taxonomy" id="164912"/>
    <lineage>
        <taxon>Eukaryota</taxon>
        <taxon>Fungi</taxon>
        <taxon>Fungi incertae sedis</taxon>
        <taxon>Microsporidia</taxon>
        <taxon>Astathelohaniidae</taxon>
        <taxon>Astathelohania</taxon>
    </lineage>
</organism>
<protein>
    <submittedName>
        <fullName evidence="1">Uncharacterized protein</fullName>
    </submittedName>
</protein>
<sequence length="333" mass="38835">MDYVLCSSSSEEGEVKCIEDKEYLPIYPSYNNSFLKYFFYQGRYIGKNTILTRDDISYTDSNMINSSYVINKFKKTQQGNYIYQIYRVKTDLKCNVFFSNKFHKIGSITPKETNYKFITEKGELKELQFPLRHSNPRKYNKYEAVINNIVSNPDNSDYDSVKPVLLIIKDSILNKLESSIVNFKVIENQGNKIIIFIDFYKSKYGYKDLLEDYVEFIVNIEADTNFYRRYEMGDKDLIIYSPGQFLNDGEAKNIYTEIEGRSDKVDIIVEHDGLRMFEDSIPKNMITSLNLINGIEVKPGNYIIKDGDIYEITNDENGLIIKFEGLTLEGFVD</sequence>
<dbReference type="Proteomes" id="UP001516464">
    <property type="component" value="Unassembled WGS sequence"/>
</dbReference>
<reference evidence="1 2" key="1">
    <citation type="submission" date="2019-01" db="EMBL/GenBank/DDBJ databases">
        <title>Genomes sequencing and comparative genomics of infectious freshwater microsporidia, Cucumispora dikerogammari and Thelohania contejeani.</title>
        <authorList>
            <person name="Cormier A."/>
            <person name="Giraud I."/>
            <person name="Wattier R."/>
            <person name="Teixeira M."/>
            <person name="Grandjean F."/>
            <person name="Rigaud T."/>
            <person name="Cordaux R."/>
        </authorList>
    </citation>
    <scope>NUCLEOTIDE SEQUENCE [LARGE SCALE GENOMIC DNA]</scope>
    <source>
        <strain evidence="1">T1</strain>
        <tissue evidence="1">Spores</tissue>
    </source>
</reference>
<proteinExistence type="predicted"/>
<dbReference type="EMBL" id="SBIQ01000128">
    <property type="protein sequence ID" value="KAF7683109.1"/>
    <property type="molecule type" value="Genomic_DNA"/>
</dbReference>
<accession>A0ABQ7HY77</accession>
<evidence type="ECO:0000313" key="1">
    <source>
        <dbReference type="EMBL" id="KAF7683109.1"/>
    </source>
</evidence>
<gene>
    <name evidence="1" type="ORF">TCON_1672</name>
</gene>